<proteinExistence type="predicted"/>
<keyword evidence="2" id="KW-0812">Transmembrane</keyword>
<keyword evidence="2" id="KW-1133">Transmembrane helix</keyword>
<dbReference type="Pfam" id="PF13413">
    <property type="entry name" value="HTH_25"/>
    <property type="match status" value="1"/>
</dbReference>
<protein>
    <submittedName>
        <fullName evidence="4">Helix-turn-helix domain-containing protein</fullName>
    </submittedName>
</protein>
<name>A0ABW2T1H0_9ACTN</name>
<dbReference type="InterPro" id="IPR050400">
    <property type="entry name" value="Bact_Cytoskel_RodZ"/>
</dbReference>
<dbReference type="EMBL" id="JBHTEE010000001">
    <property type="protein sequence ID" value="MFC7602490.1"/>
    <property type="molecule type" value="Genomic_DNA"/>
</dbReference>
<evidence type="ECO:0000313" key="4">
    <source>
        <dbReference type="EMBL" id="MFC7602490.1"/>
    </source>
</evidence>
<accession>A0ABW2T1H0</accession>
<dbReference type="PANTHER" id="PTHR34475">
    <property type="match status" value="1"/>
</dbReference>
<evidence type="ECO:0000313" key="5">
    <source>
        <dbReference type="Proteomes" id="UP001596514"/>
    </source>
</evidence>
<feature type="domain" description="Cytoskeleton protein RodZ-like C-terminal" evidence="3">
    <location>
        <begin position="207"/>
        <end position="273"/>
    </location>
</feature>
<gene>
    <name evidence="4" type="ORF">ACFQVD_20520</name>
</gene>
<keyword evidence="2" id="KW-0472">Membrane</keyword>
<feature type="region of interest" description="Disordered" evidence="1">
    <location>
        <begin position="262"/>
        <end position="285"/>
    </location>
</feature>
<sequence>MTHREGTDPRRTPSVRLLIEWEPLRNVGGWGACAMGIGSDLADARRSMGMTVGQLSARTRIREVLIQAIERNDFSQCGGDFYARGHIRNIAKVVGLDPETLVHRYDEQHGGVPLPVRASSVFQADMPLKIRERRSPNWTTAMAVALGIVVIFGVVRTMGGGDTPIADVHPAPVPAALPPPVGGVPGSPGRAASLAEKKRKDMVVLQVRAERTSWLDVEDAGGKRLFSGTLKEGKTSTWKAKDRMRVTFGDGGAFTLKVNGKSLGAPGSPGQIVNRSYEAPAAKER</sequence>
<dbReference type="InterPro" id="IPR025194">
    <property type="entry name" value="RodZ-like_C"/>
</dbReference>
<reference evidence="5" key="1">
    <citation type="journal article" date="2019" name="Int. J. Syst. Evol. Microbiol.">
        <title>The Global Catalogue of Microorganisms (GCM) 10K type strain sequencing project: providing services to taxonomists for standard genome sequencing and annotation.</title>
        <authorList>
            <consortium name="The Broad Institute Genomics Platform"/>
            <consortium name="The Broad Institute Genome Sequencing Center for Infectious Disease"/>
            <person name="Wu L."/>
            <person name="Ma J."/>
        </authorList>
    </citation>
    <scope>NUCLEOTIDE SEQUENCE [LARGE SCALE GENOMIC DNA]</scope>
    <source>
        <strain evidence="5">JCM 10083</strain>
    </source>
</reference>
<dbReference type="InterPro" id="IPR010982">
    <property type="entry name" value="Lambda_DNA-bd_dom_sf"/>
</dbReference>
<evidence type="ECO:0000256" key="1">
    <source>
        <dbReference type="SAM" id="MobiDB-lite"/>
    </source>
</evidence>
<dbReference type="Pfam" id="PF13464">
    <property type="entry name" value="RodZ_C"/>
    <property type="match status" value="1"/>
</dbReference>
<dbReference type="Gene3D" id="1.10.260.40">
    <property type="entry name" value="lambda repressor-like DNA-binding domains"/>
    <property type="match status" value="1"/>
</dbReference>
<feature type="transmembrane region" description="Helical" evidence="2">
    <location>
        <begin position="138"/>
        <end position="155"/>
    </location>
</feature>
<organism evidence="4 5">
    <name type="scientific">Streptosporangium amethystogenes subsp. fukuiense</name>
    <dbReference type="NCBI Taxonomy" id="698418"/>
    <lineage>
        <taxon>Bacteria</taxon>
        <taxon>Bacillati</taxon>
        <taxon>Actinomycetota</taxon>
        <taxon>Actinomycetes</taxon>
        <taxon>Streptosporangiales</taxon>
        <taxon>Streptosporangiaceae</taxon>
        <taxon>Streptosporangium</taxon>
    </lineage>
</organism>
<evidence type="ECO:0000256" key="2">
    <source>
        <dbReference type="SAM" id="Phobius"/>
    </source>
</evidence>
<dbReference type="Proteomes" id="UP001596514">
    <property type="component" value="Unassembled WGS sequence"/>
</dbReference>
<keyword evidence="5" id="KW-1185">Reference proteome</keyword>
<comment type="caution">
    <text evidence="4">The sequence shown here is derived from an EMBL/GenBank/DDBJ whole genome shotgun (WGS) entry which is preliminary data.</text>
</comment>
<evidence type="ECO:0000259" key="3">
    <source>
        <dbReference type="Pfam" id="PF13464"/>
    </source>
</evidence>
<dbReference type="RefSeq" id="WP_343973792.1">
    <property type="nucleotide sequence ID" value="NZ_BAAAGK010000110.1"/>
</dbReference>
<dbReference type="PANTHER" id="PTHR34475:SF1">
    <property type="entry name" value="CYTOSKELETON PROTEIN RODZ"/>
    <property type="match status" value="1"/>
</dbReference>